<feature type="region of interest" description="Disordered" evidence="1">
    <location>
        <begin position="17"/>
        <end position="44"/>
    </location>
</feature>
<protein>
    <submittedName>
        <fullName evidence="2">Uncharacterized protein</fullName>
    </submittedName>
</protein>
<organism evidence="2 3">
    <name type="scientific">Heyndrickxia coagulans</name>
    <name type="common">Weizmannia coagulans</name>
    <dbReference type="NCBI Taxonomy" id="1398"/>
    <lineage>
        <taxon>Bacteria</taxon>
        <taxon>Bacillati</taxon>
        <taxon>Bacillota</taxon>
        <taxon>Bacilli</taxon>
        <taxon>Bacillales</taxon>
        <taxon>Bacillaceae</taxon>
        <taxon>Heyndrickxia</taxon>
    </lineage>
</organism>
<sequence length="44" mass="5010">MIHPIFVFSIPFQAKPSSKMRKKTGKYTKKGRPGAGSALFWKKK</sequence>
<dbReference type="EMBL" id="LQYI01000037">
    <property type="protein sequence ID" value="KYC70484.1"/>
    <property type="molecule type" value="Genomic_DNA"/>
</dbReference>
<reference evidence="2 3" key="1">
    <citation type="submission" date="2016-01" db="EMBL/GenBank/DDBJ databases">
        <title>Genome Sequences of Twelve Sporeforming Bacillus Species Isolated from Foods.</title>
        <authorList>
            <person name="Berendsen E.M."/>
            <person name="Wells-Bennik M.H."/>
            <person name="Krawcyk A.O."/>
            <person name="De Jong A."/>
            <person name="Holsappel S."/>
            <person name="Eijlander R.T."/>
            <person name="Kuipers O.P."/>
        </authorList>
    </citation>
    <scope>NUCLEOTIDE SEQUENCE [LARGE SCALE GENOMIC DNA]</scope>
    <source>
        <strain evidence="2 3">B4099</strain>
    </source>
</reference>
<evidence type="ECO:0000313" key="2">
    <source>
        <dbReference type="EMBL" id="KYC70484.1"/>
    </source>
</evidence>
<evidence type="ECO:0000256" key="1">
    <source>
        <dbReference type="SAM" id="MobiDB-lite"/>
    </source>
</evidence>
<comment type="caution">
    <text evidence="2">The sequence shown here is derived from an EMBL/GenBank/DDBJ whole genome shotgun (WGS) entry which is preliminary data.</text>
</comment>
<feature type="compositionally biased region" description="Basic residues" evidence="1">
    <location>
        <begin position="18"/>
        <end position="32"/>
    </location>
</feature>
<dbReference type="AlphaFoldDB" id="A0A150KFW9"/>
<proteinExistence type="predicted"/>
<gene>
    <name evidence="2" type="ORF">B4099_3098</name>
</gene>
<evidence type="ECO:0000313" key="3">
    <source>
        <dbReference type="Proteomes" id="UP000075304"/>
    </source>
</evidence>
<name>A0A150KFW9_HEYCO</name>
<accession>A0A150KFW9</accession>
<dbReference type="Proteomes" id="UP000075304">
    <property type="component" value="Unassembled WGS sequence"/>
</dbReference>